<keyword evidence="5" id="KW-1185">Reference proteome</keyword>
<dbReference type="AlphaFoldDB" id="A0A816N5T3"/>
<reference evidence="1" key="1">
    <citation type="submission" date="2021-02" db="EMBL/GenBank/DDBJ databases">
        <authorList>
            <person name="Nowell W R."/>
        </authorList>
    </citation>
    <scope>NUCLEOTIDE SEQUENCE</scope>
</reference>
<evidence type="ECO:0000313" key="3">
    <source>
        <dbReference type="EMBL" id="CAF3946108.1"/>
    </source>
</evidence>
<dbReference type="Proteomes" id="UP000663887">
    <property type="component" value="Unassembled WGS sequence"/>
</dbReference>
<evidence type="ECO:0000313" key="4">
    <source>
        <dbReference type="EMBL" id="CAF4266140.1"/>
    </source>
</evidence>
<evidence type="ECO:0000313" key="6">
    <source>
        <dbReference type="Proteomes" id="UP000663887"/>
    </source>
</evidence>
<dbReference type="Proteomes" id="UP000663824">
    <property type="component" value="Unassembled WGS sequence"/>
</dbReference>
<dbReference type="EMBL" id="CAJOBG010009435">
    <property type="protein sequence ID" value="CAF4266140.1"/>
    <property type="molecule type" value="Genomic_DNA"/>
</dbReference>
<dbReference type="Proteomes" id="UP000663866">
    <property type="component" value="Unassembled WGS sequence"/>
</dbReference>
<dbReference type="EMBL" id="CAJOBJ010002919">
    <property type="protein sequence ID" value="CAF3946108.1"/>
    <property type="molecule type" value="Genomic_DNA"/>
</dbReference>
<comment type="caution">
    <text evidence="1">The sequence shown here is derived from an EMBL/GenBank/DDBJ whole genome shotgun (WGS) entry which is preliminary data.</text>
</comment>
<name>A0A816N5T3_9BILA</name>
<proteinExistence type="predicted"/>
<gene>
    <name evidence="3" type="ORF">GIL414_LOCUS8832</name>
    <name evidence="2" type="ORF">MBJ925_LOCUS20091</name>
    <name evidence="4" type="ORF">OVN521_LOCUS29834</name>
    <name evidence="1" type="ORF">XDN619_LOCUS4139</name>
</gene>
<dbReference type="EMBL" id="CAJNRG010000778">
    <property type="protein sequence ID" value="CAF2018146.1"/>
    <property type="molecule type" value="Genomic_DNA"/>
</dbReference>
<dbReference type="Proteomes" id="UP000681720">
    <property type="component" value="Unassembled WGS sequence"/>
</dbReference>
<accession>A0A816N5T3</accession>
<dbReference type="EMBL" id="CAJNRE010010290">
    <property type="protein sequence ID" value="CAF2089494.1"/>
    <property type="molecule type" value="Genomic_DNA"/>
</dbReference>
<feature type="non-terminal residue" evidence="1">
    <location>
        <position position="41"/>
    </location>
</feature>
<protein>
    <submittedName>
        <fullName evidence="1">Uncharacterized protein</fullName>
    </submittedName>
</protein>
<evidence type="ECO:0000313" key="2">
    <source>
        <dbReference type="EMBL" id="CAF2089494.1"/>
    </source>
</evidence>
<evidence type="ECO:0000313" key="1">
    <source>
        <dbReference type="EMBL" id="CAF2018146.1"/>
    </source>
</evidence>
<evidence type="ECO:0000313" key="5">
    <source>
        <dbReference type="Proteomes" id="UP000663866"/>
    </source>
</evidence>
<organism evidence="1 6">
    <name type="scientific">Rotaria magnacalcarata</name>
    <dbReference type="NCBI Taxonomy" id="392030"/>
    <lineage>
        <taxon>Eukaryota</taxon>
        <taxon>Metazoa</taxon>
        <taxon>Spiralia</taxon>
        <taxon>Gnathifera</taxon>
        <taxon>Rotifera</taxon>
        <taxon>Eurotatoria</taxon>
        <taxon>Bdelloidea</taxon>
        <taxon>Philodinida</taxon>
        <taxon>Philodinidae</taxon>
        <taxon>Rotaria</taxon>
    </lineage>
</organism>
<sequence>MQIKLYERYRVARCSGPKWGALISKWGTSRVQLSGKWGTFV</sequence>